<keyword evidence="11 14" id="KW-0255">Endonuclease</keyword>
<comment type="caution">
    <text evidence="18">The sequence shown here is derived from an EMBL/GenBank/DDBJ whole genome shotgun (WGS) entry which is preliminary data.</text>
</comment>
<evidence type="ECO:0000259" key="17">
    <source>
        <dbReference type="PROSITE" id="PS51975"/>
    </source>
</evidence>
<keyword evidence="9 14" id="KW-0540">Nuclease</keyword>
<reference evidence="18 19" key="1">
    <citation type="submission" date="2022-01" db="EMBL/GenBank/DDBJ databases">
        <title>Alkalihalobacillus sp. EGI L200015, a novel bacterium isolated from a salt lake sediment.</title>
        <authorList>
            <person name="Gao L."/>
            <person name="Fang B.-Z."/>
            <person name="Li W.-J."/>
        </authorList>
    </citation>
    <scope>NUCLEOTIDE SEQUENCE [LARGE SCALE GENOMIC DNA]</scope>
    <source>
        <strain evidence="18 19">KCTC 12718</strain>
    </source>
</reference>
<dbReference type="CDD" id="cd14796">
    <property type="entry name" value="RNAse_HIII_N"/>
    <property type="match status" value="1"/>
</dbReference>
<evidence type="ECO:0000256" key="9">
    <source>
        <dbReference type="ARBA" id="ARBA00022722"/>
    </source>
</evidence>
<dbReference type="Proteomes" id="UP001649381">
    <property type="component" value="Unassembled WGS sequence"/>
</dbReference>
<comment type="similarity">
    <text evidence="5 14">Belongs to the RNase HII family. RnhC subfamily.</text>
</comment>
<evidence type="ECO:0000256" key="16">
    <source>
        <dbReference type="SAM" id="MobiDB-lite"/>
    </source>
</evidence>
<evidence type="ECO:0000313" key="18">
    <source>
        <dbReference type="EMBL" id="MCF6138170.1"/>
    </source>
</evidence>
<evidence type="ECO:0000256" key="11">
    <source>
        <dbReference type="ARBA" id="ARBA00022759"/>
    </source>
</evidence>
<dbReference type="InterPro" id="IPR024567">
    <property type="entry name" value="RNase_HII/HIII_dom"/>
</dbReference>
<comment type="function">
    <text evidence="3 14">Endonuclease that specifically degrades the RNA of RNA-DNA hybrids.</text>
</comment>
<evidence type="ECO:0000256" key="13">
    <source>
        <dbReference type="ARBA" id="ARBA00022842"/>
    </source>
</evidence>
<keyword evidence="8 14" id="KW-0963">Cytoplasm</keyword>
<evidence type="ECO:0000313" key="19">
    <source>
        <dbReference type="Proteomes" id="UP001649381"/>
    </source>
</evidence>
<dbReference type="InterPro" id="IPR012295">
    <property type="entry name" value="TBP_dom_sf"/>
</dbReference>
<dbReference type="Gene3D" id="3.30.310.10">
    <property type="entry name" value="TATA-Binding Protein"/>
    <property type="match status" value="1"/>
</dbReference>
<dbReference type="PROSITE" id="PS51975">
    <property type="entry name" value="RNASE_H_2"/>
    <property type="match status" value="1"/>
</dbReference>
<keyword evidence="10 14" id="KW-0479">Metal-binding</keyword>
<dbReference type="InterPro" id="IPR036397">
    <property type="entry name" value="RNaseH_sf"/>
</dbReference>
<dbReference type="NCBIfam" id="TIGR00716">
    <property type="entry name" value="rnhC"/>
    <property type="match status" value="1"/>
</dbReference>
<dbReference type="Pfam" id="PF01351">
    <property type="entry name" value="RNase_HII"/>
    <property type="match status" value="1"/>
</dbReference>
<evidence type="ECO:0000256" key="1">
    <source>
        <dbReference type="ARBA" id="ARBA00000077"/>
    </source>
</evidence>
<dbReference type="SUPFAM" id="SSF53098">
    <property type="entry name" value="Ribonuclease H-like"/>
    <property type="match status" value="1"/>
</dbReference>
<organism evidence="18 19">
    <name type="scientific">Pseudalkalibacillus berkeleyi</name>
    <dbReference type="NCBI Taxonomy" id="1069813"/>
    <lineage>
        <taxon>Bacteria</taxon>
        <taxon>Bacillati</taxon>
        <taxon>Bacillota</taxon>
        <taxon>Bacilli</taxon>
        <taxon>Bacillales</taxon>
        <taxon>Fictibacillaceae</taxon>
        <taxon>Pseudalkalibacillus</taxon>
    </lineage>
</organism>
<evidence type="ECO:0000256" key="12">
    <source>
        <dbReference type="ARBA" id="ARBA00022801"/>
    </source>
</evidence>
<dbReference type="Gene3D" id="3.30.420.10">
    <property type="entry name" value="Ribonuclease H-like superfamily/Ribonuclease H"/>
    <property type="match status" value="1"/>
</dbReference>
<dbReference type="CDD" id="cd06590">
    <property type="entry name" value="RNase_HII_bacteria_HIII_like"/>
    <property type="match status" value="1"/>
</dbReference>
<evidence type="ECO:0000256" key="2">
    <source>
        <dbReference type="ARBA" id="ARBA00001946"/>
    </source>
</evidence>
<feature type="binding site" evidence="14 15">
    <location>
        <position position="208"/>
    </location>
    <ligand>
        <name>a divalent metal cation</name>
        <dbReference type="ChEBI" id="CHEBI:60240"/>
    </ligand>
</feature>
<evidence type="ECO:0000256" key="6">
    <source>
        <dbReference type="ARBA" id="ARBA00012180"/>
    </source>
</evidence>
<evidence type="ECO:0000256" key="4">
    <source>
        <dbReference type="ARBA" id="ARBA00004496"/>
    </source>
</evidence>
<evidence type="ECO:0000256" key="8">
    <source>
        <dbReference type="ARBA" id="ARBA00022490"/>
    </source>
</evidence>
<dbReference type="PIRSF" id="PIRSF037748">
    <property type="entry name" value="RnhC"/>
    <property type="match status" value="1"/>
</dbReference>
<feature type="binding site" evidence="14 15">
    <location>
        <position position="102"/>
    </location>
    <ligand>
        <name>a divalent metal cation</name>
        <dbReference type="ChEBI" id="CHEBI:60240"/>
    </ligand>
</feature>
<protein>
    <recommendedName>
        <fullName evidence="7 14">Ribonuclease HIII</fullName>
        <shortName evidence="14">RNase HIII</shortName>
        <ecNumber evidence="6 14">3.1.26.4</ecNumber>
    </recommendedName>
</protein>
<dbReference type="Pfam" id="PF11858">
    <property type="entry name" value="DUF3378"/>
    <property type="match status" value="1"/>
</dbReference>
<comment type="catalytic activity">
    <reaction evidence="1 14 15">
        <text>Endonucleolytic cleavage to 5'-phosphomonoester.</text>
        <dbReference type="EC" id="3.1.26.4"/>
    </reaction>
</comment>
<comment type="subcellular location">
    <subcellularLocation>
        <location evidence="4 14">Cytoplasm</location>
    </subcellularLocation>
</comment>
<keyword evidence="13 14" id="KW-0460">Magnesium</keyword>
<dbReference type="HAMAP" id="MF_00053">
    <property type="entry name" value="RNase_HIII"/>
    <property type="match status" value="1"/>
</dbReference>
<feature type="domain" description="RNase H type-2" evidence="17">
    <location>
        <begin position="96"/>
        <end position="313"/>
    </location>
</feature>
<evidence type="ECO:0000256" key="15">
    <source>
        <dbReference type="PROSITE-ProRule" id="PRU01319"/>
    </source>
</evidence>
<gene>
    <name evidence="14 18" type="primary">rnhC</name>
    <name evidence="18" type="ORF">L2716_10585</name>
</gene>
<dbReference type="RefSeq" id="WP_236334378.1">
    <property type="nucleotide sequence ID" value="NZ_JAKIJS010000001.1"/>
</dbReference>
<feature type="region of interest" description="Disordered" evidence="16">
    <location>
        <begin position="63"/>
        <end position="83"/>
    </location>
</feature>
<accession>A0ABS9H2W5</accession>
<comment type="cofactor">
    <cofactor evidence="2">
        <name>Mg(2+)</name>
        <dbReference type="ChEBI" id="CHEBI:18420"/>
    </cofactor>
</comment>
<dbReference type="PANTHER" id="PTHR10954">
    <property type="entry name" value="RIBONUCLEASE H2 SUBUNIT A"/>
    <property type="match status" value="1"/>
</dbReference>
<dbReference type="PANTHER" id="PTHR10954:SF23">
    <property type="entry name" value="RIBONUCLEASE"/>
    <property type="match status" value="1"/>
</dbReference>
<evidence type="ECO:0000256" key="7">
    <source>
        <dbReference type="ARBA" id="ARBA00021407"/>
    </source>
</evidence>
<proteinExistence type="inferred from homology"/>
<evidence type="ECO:0000256" key="3">
    <source>
        <dbReference type="ARBA" id="ARBA00004065"/>
    </source>
</evidence>
<dbReference type="InterPro" id="IPR001352">
    <property type="entry name" value="RNase_HII/HIII"/>
</dbReference>
<sequence length="317" mass="34791">MANAVLKLSNEEIEKIKKSYQAYIQSNVPQGGLFVAKLTGCTVTAYKSGKILFQGPAAEQESSRWSSEQNIVPKKNKDAKKRKQHAFLPPDHVSSMSIIGSDEVGTGDFFGPITVVAAFVSKAQIPLVKELGVKDSKLMKDPQIIEIAKSLIQTIPYSLMVLPNPKYNALQAKGMTQGKMKAMLHQQAIEKVLAKLSNVNEAEGVLIDQFCEPEIFFRHTGSKPSTKPPFYFDTKAEEIHLSVAAASIIARYAFLKKMDEISEQAGMTIPKGAGPIVDQAAAKIIMKHDLAFLNSLSKSHFANTQKAMKLVNQKRKG</sequence>
<evidence type="ECO:0000256" key="14">
    <source>
        <dbReference type="HAMAP-Rule" id="MF_00053"/>
    </source>
</evidence>
<evidence type="ECO:0000256" key="10">
    <source>
        <dbReference type="ARBA" id="ARBA00022723"/>
    </source>
</evidence>
<dbReference type="EMBL" id="JAKIJS010000001">
    <property type="protein sequence ID" value="MCF6138170.1"/>
    <property type="molecule type" value="Genomic_DNA"/>
</dbReference>
<keyword evidence="12 14" id="KW-0378">Hydrolase</keyword>
<keyword evidence="19" id="KW-1185">Reference proteome</keyword>
<dbReference type="InterPro" id="IPR004641">
    <property type="entry name" value="RNase_HIII"/>
</dbReference>
<dbReference type="InterPro" id="IPR024568">
    <property type="entry name" value="RNase_HIII_N"/>
</dbReference>
<evidence type="ECO:0000256" key="5">
    <source>
        <dbReference type="ARBA" id="ARBA00008378"/>
    </source>
</evidence>
<feature type="binding site" evidence="14 15">
    <location>
        <position position="103"/>
    </location>
    <ligand>
        <name>a divalent metal cation</name>
        <dbReference type="ChEBI" id="CHEBI:60240"/>
    </ligand>
</feature>
<dbReference type="InterPro" id="IPR012337">
    <property type="entry name" value="RNaseH-like_sf"/>
</dbReference>
<dbReference type="EC" id="3.1.26.4" evidence="6 14"/>
<name>A0ABS9H2W5_9BACL</name>
<comment type="cofactor">
    <cofactor evidence="14 15">
        <name>Mn(2+)</name>
        <dbReference type="ChEBI" id="CHEBI:29035"/>
    </cofactor>
    <cofactor evidence="14 15">
        <name>Mg(2+)</name>
        <dbReference type="ChEBI" id="CHEBI:18420"/>
    </cofactor>
    <text evidence="14 15">Manganese or magnesium. Binds 1 divalent metal ion per monomer in the absence of substrate. May bind a second metal ion after substrate binding.</text>
</comment>